<dbReference type="EMBL" id="JAENHK010000010">
    <property type="protein sequence ID" value="MBK1897372.1"/>
    <property type="molecule type" value="Genomic_DNA"/>
</dbReference>
<dbReference type="InterPro" id="IPR025983">
    <property type="entry name" value="Cys_rich_CPCC"/>
</dbReference>
<name>A0ABS1FY77_9FLAO</name>
<dbReference type="RefSeq" id="WP_200247518.1">
    <property type="nucleotide sequence ID" value="NZ_JAENHK010000010.1"/>
</dbReference>
<evidence type="ECO:0000313" key="3">
    <source>
        <dbReference type="Proteomes" id="UP000628669"/>
    </source>
</evidence>
<accession>A0ABS1FY77</accession>
<dbReference type="Pfam" id="PF14206">
    <property type="entry name" value="Cys_rich_CPCC"/>
    <property type="match status" value="1"/>
</dbReference>
<keyword evidence="3" id="KW-1185">Reference proteome</keyword>
<feature type="domain" description="Cysteine-rich CPCC" evidence="1">
    <location>
        <begin position="78"/>
        <end position="143"/>
    </location>
</feature>
<evidence type="ECO:0000313" key="2">
    <source>
        <dbReference type="EMBL" id="MBK1897372.1"/>
    </source>
</evidence>
<protein>
    <recommendedName>
        <fullName evidence="1">Cysteine-rich CPCC domain-containing protein</fullName>
    </recommendedName>
</protein>
<gene>
    <name evidence="2" type="ORF">JHL15_16525</name>
</gene>
<proteinExistence type="predicted"/>
<reference evidence="3" key="1">
    <citation type="submission" date="2021-01" db="EMBL/GenBank/DDBJ databases">
        <title>Genome public.</title>
        <authorList>
            <person name="Liu C."/>
            <person name="Sun Q."/>
        </authorList>
    </citation>
    <scope>NUCLEOTIDE SEQUENCE [LARGE SCALE GENOMIC DNA]</scope>
    <source>
        <strain evidence="3">YIM B02567</strain>
    </source>
</reference>
<dbReference type="Proteomes" id="UP000628669">
    <property type="component" value="Unassembled WGS sequence"/>
</dbReference>
<organism evidence="2 3">
    <name type="scientific">Chryseobacterium paridis</name>
    <dbReference type="NCBI Taxonomy" id="2800328"/>
    <lineage>
        <taxon>Bacteria</taxon>
        <taxon>Pseudomonadati</taxon>
        <taxon>Bacteroidota</taxon>
        <taxon>Flavobacteriia</taxon>
        <taxon>Flavobacteriales</taxon>
        <taxon>Weeksellaceae</taxon>
        <taxon>Chryseobacterium group</taxon>
        <taxon>Chryseobacterium</taxon>
    </lineage>
</organism>
<evidence type="ECO:0000259" key="1">
    <source>
        <dbReference type="Pfam" id="PF14206"/>
    </source>
</evidence>
<comment type="caution">
    <text evidence="2">The sequence shown here is derived from an EMBL/GenBank/DDBJ whole genome shotgun (WGS) entry which is preliminary data.</text>
</comment>
<sequence>MIELDLNSTINILSLDEYAKMTIENREKIIDDEGFDKEELFEYITDKYIGVKLSYIQEKIKNLYQLPINVNGIPKELFTCSCCSYKTILEKGNYQICKVCFWEDDGGNDGSKYSHVNHMTLNEAKDNFKNKGAILERFLKFVDSEGKLKYYKDSTLK</sequence>